<dbReference type="CDD" id="cd19821">
    <property type="entry name" value="Bbox1_BBX-like"/>
    <property type="match status" value="2"/>
</dbReference>
<comment type="subcellular location">
    <subcellularLocation>
        <location evidence="1 8">Nucleus</location>
    </subcellularLocation>
</comment>
<evidence type="ECO:0008006" key="13">
    <source>
        <dbReference type="Google" id="ProtNLM"/>
    </source>
</evidence>
<dbReference type="GO" id="GO:0005634">
    <property type="term" value="C:nucleus"/>
    <property type="evidence" value="ECO:0007669"/>
    <property type="project" value="UniProtKB-SubCell"/>
</dbReference>
<dbReference type="InterPro" id="IPR049808">
    <property type="entry name" value="CONSTANS-like_Bbox1"/>
</dbReference>
<evidence type="ECO:0000313" key="12">
    <source>
        <dbReference type="Proteomes" id="UP001642360"/>
    </source>
</evidence>
<dbReference type="PANTHER" id="PTHR31319">
    <property type="entry name" value="ZINC FINGER PROTEIN CONSTANS-LIKE 4"/>
    <property type="match status" value="1"/>
</dbReference>
<dbReference type="GO" id="GO:0008270">
    <property type="term" value="F:zinc ion binding"/>
    <property type="evidence" value="ECO:0007669"/>
    <property type="project" value="UniProtKB-KW"/>
</dbReference>
<feature type="domain" description="CCT" evidence="10">
    <location>
        <begin position="280"/>
        <end position="322"/>
    </location>
</feature>
<dbReference type="InterPro" id="IPR000315">
    <property type="entry name" value="Znf_B-box"/>
</dbReference>
<gene>
    <name evidence="11" type="ORF">ILEXP_LOCUS16784</name>
</gene>
<accession>A0ABC8RZ27</accession>
<keyword evidence="12" id="KW-1185">Reference proteome</keyword>
<evidence type="ECO:0000256" key="2">
    <source>
        <dbReference type="ARBA" id="ARBA00010024"/>
    </source>
</evidence>
<evidence type="ECO:0000259" key="9">
    <source>
        <dbReference type="PROSITE" id="PS50119"/>
    </source>
</evidence>
<feature type="domain" description="B box-type" evidence="9">
    <location>
        <begin position="25"/>
        <end position="67"/>
    </location>
</feature>
<proteinExistence type="inferred from homology"/>
<dbReference type="PANTHER" id="PTHR31319:SF53">
    <property type="entry name" value="ZINC FINGER PROTEIN CONSTANS-LIKE 5"/>
    <property type="match status" value="1"/>
</dbReference>
<protein>
    <recommendedName>
        <fullName evidence="13">CONSTANS-like protein</fullName>
    </recommendedName>
</protein>
<comment type="similarity">
    <text evidence="2">Belongs to the CONSTANS family.</text>
</comment>
<evidence type="ECO:0000256" key="6">
    <source>
        <dbReference type="ARBA" id="ARBA00023242"/>
    </source>
</evidence>
<dbReference type="EMBL" id="CAUOFW020001804">
    <property type="protein sequence ID" value="CAK9148800.1"/>
    <property type="molecule type" value="Genomic_DNA"/>
</dbReference>
<feature type="domain" description="B box-type" evidence="9">
    <location>
        <begin position="63"/>
        <end position="110"/>
    </location>
</feature>
<sequence>MGTEENGNATTEFFPPRWSVATKPCDYCKSAAAQLFCLVDSAFMCMGCDAKLHAVNKIFSPHARAWLCGICEQSPSTVTCKADAAALCVTCDCDIHSANTLACRHKRSPVVPFYATAETVVKSTAATSLLVPLNHHGSDTVSVGESESKTRIAIEEPWTLSNPEACKVSTEGPDLNSVEFLFPDSDHFLDLEYPAASIDMGVQQHHSSGTDSIVPVQSIKPCVPEQGIEFDFARSEIKLYKNSYAAHSLTHSVSSSSLEVGVVPDGSSISDISYPSSMDREARVLRYREKRKNRKFQKTIRYASRKAYAEKRPRIKGRFAKRNEVDSEIDHMFSSRSTGFMADVGSGVIPSF</sequence>
<evidence type="ECO:0000256" key="5">
    <source>
        <dbReference type="ARBA" id="ARBA00022833"/>
    </source>
</evidence>
<keyword evidence="5" id="KW-0862">Zinc</keyword>
<comment type="caution">
    <text evidence="11">The sequence shown here is derived from an EMBL/GenBank/DDBJ whole genome shotgun (WGS) entry which is preliminary data.</text>
</comment>
<evidence type="ECO:0000256" key="7">
    <source>
        <dbReference type="PROSITE-ProRule" id="PRU00024"/>
    </source>
</evidence>
<evidence type="ECO:0000259" key="10">
    <source>
        <dbReference type="PROSITE" id="PS51017"/>
    </source>
</evidence>
<organism evidence="11 12">
    <name type="scientific">Ilex paraguariensis</name>
    <name type="common">yerba mate</name>
    <dbReference type="NCBI Taxonomy" id="185542"/>
    <lineage>
        <taxon>Eukaryota</taxon>
        <taxon>Viridiplantae</taxon>
        <taxon>Streptophyta</taxon>
        <taxon>Embryophyta</taxon>
        <taxon>Tracheophyta</taxon>
        <taxon>Spermatophyta</taxon>
        <taxon>Magnoliopsida</taxon>
        <taxon>eudicotyledons</taxon>
        <taxon>Gunneridae</taxon>
        <taxon>Pentapetalae</taxon>
        <taxon>asterids</taxon>
        <taxon>campanulids</taxon>
        <taxon>Aquifoliales</taxon>
        <taxon>Aquifoliaceae</taxon>
        <taxon>Ilex</taxon>
    </lineage>
</organism>
<dbReference type="SMART" id="SM00336">
    <property type="entry name" value="BBOX"/>
    <property type="match status" value="2"/>
</dbReference>
<dbReference type="AlphaFoldDB" id="A0ABC8RZ27"/>
<keyword evidence="4 7" id="KW-0863">Zinc-finger</keyword>
<dbReference type="PROSITE" id="PS51017">
    <property type="entry name" value="CCT"/>
    <property type="match status" value="1"/>
</dbReference>
<evidence type="ECO:0000256" key="1">
    <source>
        <dbReference type="ARBA" id="ARBA00004123"/>
    </source>
</evidence>
<evidence type="ECO:0000256" key="4">
    <source>
        <dbReference type="ARBA" id="ARBA00022771"/>
    </source>
</evidence>
<keyword evidence="3" id="KW-0479">Metal-binding</keyword>
<keyword evidence="6 8" id="KW-0539">Nucleus</keyword>
<dbReference type="InterPro" id="IPR045281">
    <property type="entry name" value="CONSTANS-like"/>
</dbReference>
<dbReference type="InterPro" id="IPR010402">
    <property type="entry name" value="CCT_domain"/>
</dbReference>
<evidence type="ECO:0000313" key="11">
    <source>
        <dbReference type="EMBL" id="CAK9148800.1"/>
    </source>
</evidence>
<dbReference type="PROSITE" id="PS50119">
    <property type="entry name" value="ZF_BBOX"/>
    <property type="match status" value="2"/>
</dbReference>
<dbReference type="Pfam" id="PF06203">
    <property type="entry name" value="CCT"/>
    <property type="match status" value="1"/>
</dbReference>
<dbReference type="Proteomes" id="UP001642360">
    <property type="component" value="Unassembled WGS sequence"/>
</dbReference>
<name>A0ABC8RZ27_9AQUA</name>
<reference evidence="11 12" key="1">
    <citation type="submission" date="2024-02" db="EMBL/GenBank/DDBJ databases">
        <authorList>
            <person name="Vignale AGUSTIN F."/>
            <person name="Sosa J E."/>
            <person name="Modenutti C."/>
        </authorList>
    </citation>
    <scope>NUCLEOTIDE SEQUENCE [LARGE SCALE GENOMIC DNA]</scope>
</reference>
<evidence type="ECO:0000256" key="8">
    <source>
        <dbReference type="PROSITE-ProRule" id="PRU00357"/>
    </source>
</evidence>
<evidence type="ECO:0000256" key="3">
    <source>
        <dbReference type="ARBA" id="ARBA00022723"/>
    </source>
</evidence>